<name>A0A2S8FMP2_9BACT</name>
<evidence type="ECO:0000313" key="10">
    <source>
        <dbReference type="Proteomes" id="UP000240009"/>
    </source>
</evidence>
<accession>A0A2S8FMP2</accession>
<evidence type="ECO:0000256" key="8">
    <source>
        <dbReference type="SAM" id="MobiDB-lite"/>
    </source>
</evidence>
<dbReference type="Proteomes" id="UP000240009">
    <property type="component" value="Unassembled WGS sequence"/>
</dbReference>
<dbReference type="GO" id="GO:0001682">
    <property type="term" value="P:tRNA 5'-leader removal"/>
    <property type="evidence" value="ECO:0007669"/>
    <property type="project" value="UniProtKB-UniRule"/>
</dbReference>
<reference evidence="9 10" key="1">
    <citation type="submission" date="2018-02" db="EMBL/GenBank/DDBJ databases">
        <title>Comparative genomes isolates from brazilian mangrove.</title>
        <authorList>
            <person name="Araujo J.E."/>
            <person name="Taketani R.G."/>
            <person name="Silva M.C.P."/>
            <person name="Loureco M.V."/>
            <person name="Andreote F.D."/>
        </authorList>
    </citation>
    <scope>NUCLEOTIDE SEQUENCE [LARGE SCALE GENOMIC DNA]</scope>
    <source>
        <strain evidence="9 10">HEX-2 MGV</strain>
    </source>
</reference>
<dbReference type="GO" id="GO:0000049">
    <property type="term" value="F:tRNA binding"/>
    <property type="evidence" value="ECO:0007669"/>
    <property type="project" value="UniProtKB-UniRule"/>
</dbReference>
<dbReference type="InterPro" id="IPR020568">
    <property type="entry name" value="Ribosomal_Su5_D2-typ_SF"/>
</dbReference>
<comment type="function">
    <text evidence="6">RNaseP catalyzes the removal of the 5'-leader sequence from pre-tRNA to produce the mature 5'-terminus. It can also cleave other RNA substrates such as 4.5S RNA. The protein component plays an auxiliary but essential role in vivo by binding to the 5'-leader sequence and broadening the substrate specificity of the ribozyme.</text>
</comment>
<dbReference type="InterPro" id="IPR014721">
    <property type="entry name" value="Ribsml_uS5_D2-typ_fold_subgr"/>
</dbReference>
<dbReference type="GO" id="GO:0042781">
    <property type="term" value="F:3'-tRNA processing endoribonuclease activity"/>
    <property type="evidence" value="ECO:0007669"/>
    <property type="project" value="TreeGrafter"/>
</dbReference>
<dbReference type="RefSeq" id="WP_105353164.1">
    <property type="nucleotide sequence ID" value="NZ_PUIA01000035.1"/>
</dbReference>
<comment type="similarity">
    <text evidence="6">Belongs to the RnpA family.</text>
</comment>
<evidence type="ECO:0000256" key="6">
    <source>
        <dbReference type="HAMAP-Rule" id="MF_00227"/>
    </source>
</evidence>
<dbReference type="Gene3D" id="3.30.230.10">
    <property type="match status" value="1"/>
</dbReference>
<feature type="region of interest" description="Disordered" evidence="8">
    <location>
        <begin position="114"/>
        <end position="140"/>
    </location>
</feature>
<dbReference type="SUPFAM" id="SSF54211">
    <property type="entry name" value="Ribosomal protein S5 domain 2-like"/>
    <property type="match status" value="1"/>
</dbReference>
<keyword evidence="2 6" id="KW-0540">Nuclease</keyword>
<evidence type="ECO:0000256" key="7">
    <source>
        <dbReference type="NCBIfam" id="TIGR00188"/>
    </source>
</evidence>
<dbReference type="EC" id="3.1.26.5" evidence="6 7"/>
<comment type="caution">
    <text evidence="9">The sequence shown here is derived from an EMBL/GenBank/DDBJ whole genome shotgun (WGS) entry which is preliminary data.</text>
</comment>
<keyword evidence="1 6" id="KW-0819">tRNA processing</keyword>
<dbReference type="EMBL" id="PUIA01000035">
    <property type="protein sequence ID" value="PQO33421.1"/>
    <property type="molecule type" value="Genomic_DNA"/>
</dbReference>
<sequence>MTEKSHRFPPQLRLKTPTEFDAVFTRRASAGNGWLVVYAAKNSLGVCRMGLVVAKKKIGNAVQRNRWKRRLREAFRLNREKLPSGFDFVVLPQSKKHPSFEELENGLVQLAHRAARKWKRNHSQQTPPTEGQPPGGRPRG</sequence>
<evidence type="ECO:0000256" key="2">
    <source>
        <dbReference type="ARBA" id="ARBA00022722"/>
    </source>
</evidence>
<proteinExistence type="inferred from homology"/>
<evidence type="ECO:0000256" key="5">
    <source>
        <dbReference type="ARBA" id="ARBA00022884"/>
    </source>
</evidence>
<dbReference type="GO" id="GO:0030677">
    <property type="term" value="C:ribonuclease P complex"/>
    <property type="evidence" value="ECO:0007669"/>
    <property type="project" value="TreeGrafter"/>
</dbReference>
<organism evidence="9 10">
    <name type="scientific">Blastopirellula marina</name>
    <dbReference type="NCBI Taxonomy" id="124"/>
    <lineage>
        <taxon>Bacteria</taxon>
        <taxon>Pseudomonadati</taxon>
        <taxon>Planctomycetota</taxon>
        <taxon>Planctomycetia</taxon>
        <taxon>Pirellulales</taxon>
        <taxon>Pirellulaceae</taxon>
        <taxon>Blastopirellula</taxon>
    </lineage>
</organism>
<keyword evidence="3 6" id="KW-0255">Endonuclease</keyword>
<dbReference type="InterPro" id="IPR000100">
    <property type="entry name" value="RNase_P"/>
</dbReference>
<evidence type="ECO:0000256" key="4">
    <source>
        <dbReference type="ARBA" id="ARBA00022801"/>
    </source>
</evidence>
<comment type="catalytic activity">
    <reaction evidence="6">
        <text>Endonucleolytic cleavage of RNA, removing 5'-extranucleotides from tRNA precursor.</text>
        <dbReference type="EC" id="3.1.26.5"/>
    </reaction>
</comment>
<dbReference type="NCBIfam" id="TIGR00188">
    <property type="entry name" value="rnpA"/>
    <property type="match status" value="1"/>
</dbReference>
<dbReference type="Pfam" id="PF00825">
    <property type="entry name" value="Ribonuclease_P"/>
    <property type="match status" value="1"/>
</dbReference>
<keyword evidence="4 6" id="KW-0378">Hydrolase</keyword>
<dbReference type="HAMAP" id="MF_00227">
    <property type="entry name" value="RNase_P"/>
    <property type="match status" value="1"/>
</dbReference>
<dbReference type="PANTHER" id="PTHR33992">
    <property type="entry name" value="RIBONUCLEASE P PROTEIN COMPONENT"/>
    <property type="match status" value="1"/>
</dbReference>
<evidence type="ECO:0000256" key="1">
    <source>
        <dbReference type="ARBA" id="ARBA00022694"/>
    </source>
</evidence>
<dbReference type="GO" id="GO:0004526">
    <property type="term" value="F:ribonuclease P activity"/>
    <property type="evidence" value="ECO:0007669"/>
    <property type="project" value="UniProtKB-UniRule"/>
</dbReference>
<dbReference type="OrthoDB" id="9810867at2"/>
<dbReference type="PANTHER" id="PTHR33992:SF1">
    <property type="entry name" value="RIBONUCLEASE P PROTEIN COMPONENT"/>
    <property type="match status" value="1"/>
</dbReference>
<evidence type="ECO:0000256" key="3">
    <source>
        <dbReference type="ARBA" id="ARBA00022759"/>
    </source>
</evidence>
<gene>
    <name evidence="6 9" type="primary">rnpA</name>
    <name evidence="9" type="ORF">C5Y96_11285</name>
</gene>
<keyword evidence="5 6" id="KW-0694">RNA-binding</keyword>
<protein>
    <recommendedName>
        <fullName evidence="6 7">Ribonuclease P protein component</fullName>
        <shortName evidence="6">RNase P protein</shortName>
        <shortName evidence="6">RNaseP protein</shortName>
        <ecNumber evidence="6 7">3.1.26.5</ecNumber>
    </recommendedName>
    <alternativeName>
        <fullName evidence="6">Protein C5</fullName>
    </alternativeName>
</protein>
<comment type="subunit">
    <text evidence="6">Consists of a catalytic RNA component (M1 or rnpB) and a protein subunit.</text>
</comment>
<dbReference type="AlphaFoldDB" id="A0A2S8FMP2"/>
<evidence type="ECO:0000313" key="9">
    <source>
        <dbReference type="EMBL" id="PQO33421.1"/>
    </source>
</evidence>